<name>A0AC61QIZ5_9BACT</name>
<keyword evidence="2" id="KW-1185">Reference proteome</keyword>
<accession>A0AC61QIZ5</accession>
<organism evidence="1 2">
    <name type="scientific">Candidatus Syntrophosphaera thermopropionivorans</name>
    <dbReference type="NCBI Taxonomy" id="2593015"/>
    <lineage>
        <taxon>Bacteria</taxon>
        <taxon>Pseudomonadati</taxon>
        <taxon>Candidatus Cloacimonadota</taxon>
        <taxon>Candidatus Cloacimonadia</taxon>
        <taxon>Candidatus Cloacimonadales</taxon>
        <taxon>Candidatus Cloacimonadaceae</taxon>
        <taxon>Candidatus Syntrophosphaera</taxon>
    </lineage>
</organism>
<evidence type="ECO:0000313" key="1">
    <source>
        <dbReference type="EMBL" id="TDF72916.1"/>
    </source>
</evidence>
<sequence>MKNNIIVFGTPTCPWCKKTKDYLTSNGFKFKYIDVSSNSKALQDMERKSGHTGVPQLWINNKVVVGFDREKIDRLLNIKNKENNHESNA</sequence>
<reference evidence="1" key="1">
    <citation type="submission" date="2019-03" db="EMBL/GenBank/DDBJ databases">
        <title>Candidatus Syntrophosphaera thermopropionivorans: a novel player in syntrophic propionate oxidation during anaerobic digestion.</title>
        <authorList>
            <person name="Dyksma S."/>
        </authorList>
    </citation>
    <scope>NUCLEOTIDE SEQUENCE</scope>
    <source>
        <strain evidence="1">W5</strain>
    </source>
</reference>
<dbReference type="Proteomes" id="UP000294588">
    <property type="component" value="Unassembled WGS sequence"/>
</dbReference>
<proteinExistence type="predicted"/>
<protein>
    <submittedName>
        <fullName evidence="1">NrdH-redoxin</fullName>
    </submittedName>
</protein>
<comment type="caution">
    <text evidence="1">The sequence shown here is derived from an EMBL/GenBank/DDBJ whole genome shotgun (WGS) entry which is preliminary data.</text>
</comment>
<evidence type="ECO:0000313" key="2">
    <source>
        <dbReference type="Proteomes" id="UP000294588"/>
    </source>
</evidence>
<dbReference type="EMBL" id="SMOG01000012">
    <property type="protein sequence ID" value="TDF72916.1"/>
    <property type="molecule type" value="Genomic_DNA"/>
</dbReference>
<gene>
    <name evidence="1" type="ORF">E0946_04595</name>
</gene>